<dbReference type="Ensembl" id="ENSEBUT00000002078.1">
    <property type="protein sequence ID" value="ENSEBUP00000001744.1"/>
    <property type="gene ID" value="ENSEBUG00000001417.1"/>
</dbReference>
<dbReference type="Pfam" id="PF03932">
    <property type="entry name" value="CutC"/>
    <property type="match status" value="1"/>
</dbReference>
<evidence type="ECO:0000256" key="2">
    <source>
        <dbReference type="ARBA" id="ARBA00019014"/>
    </source>
</evidence>
<evidence type="ECO:0000313" key="3">
    <source>
        <dbReference type="Ensembl" id="ENSEBUP00000001744.1"/>
    </source>
</evidence>
<accession>A0A8C4N3A0</accession>
<comment type="similarity">
    <text evidence="1">Belongs to the CutC family.</text>
</comment>
<reference evidence="3" key="1">
    <citation type="submission" date="2025-08" db="UniProtKB">
        <authorList>
            <consortium name="Ensembl"/>
        </authorList>
    </citation>
    <scope>IDENTIFICATION</scope>
</reference>
<dbReference type="SUPFAM" id="SSF110395">
    <property type="entry name" value="CutC-like"/>
    <property type="match status" value="1"/>
</dbReference>
<dbReference type="InterPro" id="IPR036822">
    <property type="entry name" value="CutC-like_dom_sf"/>
</dbReference>
<dbReference type="PANTHER" id="PTHR12598:SF0">
    <property type="entry name" value="COPPER HOMEOSTASIS PROTEIN CUTC HOMOLOG"/>
    <property type="match status" value="1"/>
</dbReference>
<reference evidence="3" key="2">
    <citation type="submission" date="2025-09" db="UniProtKB">
        <authorList>
            <consortium name="Ensembl"/>
        </authorList>
    </citation>
    <scope>IDENTIFICATION</scope>
</reference>
<evidence type="ECO:0000256" key="1">
    <source>
        <dbReference type="ARBA" id="ARBA00007768"/>
    </source>
</evidence>
<dbReference type="AlphaFoldDB" id="A0A8C4N3A0"/>
<dbReference type="Gene3D" id="3.20.20.380">
    <property type="entry name" value="Copper homeostasis (CutC) domain"/>
    <property type="match status" value="1"/>
</dbReference>
<proteinExistence type="inferred from homology"/>
<dbReference type="OMA" id="KINTIAY"/>
<dbReference type="GeneTree" id="ENSGT00390000008454"/>
<dbReference type="Proteomes" id="UP000694388">
    <property type="component" value="Unplaced"/>
</dbReference>
<protein>
    <recommendedName>
        <fullName evidence="2">Copper homeostasis protein cutC homolog</fullName>
    </recommendedName>
</protein>
<organism evidence="3 4">
    <name type="scientific">Eptatretus burgeri</name>
    <name type="common">Inshore hagfish</name>
    <dbReference type="NCBI Taxonomy" id="7764"/>
    <lineage>
        <taxon>Eukaryota</taxon>
        <taxon>Metazoa</taxon>
        <taxon>Chordata</taxon>
        <taxon>Craniata</taxon>
        <taxon>Vertebrata</taxon>
        <taxon>Cyclostomata</taxon>
        <taxon>Myxini</taxon>
        <taxon>Myxiniformes</taxon>
        <taxon>Myxinidae</taxon>
        <taxon>Eptatretinae</taxon>
        <taxon>Eptatretus</taxon>
    </lineage>
</organism>
<name>A0A8C4N3A0_EPTBU</name>
<dbReference type="PANTHER" id="PTHR12598">
    <property type="entry name" value="COPPER HOMEOSTASIS PROTEIN CUTC"/>
    <property type="match status" value="1"/>
</dbReference>
<dbReference type="InterPro" id="IPR005627">
    <property type="entry name" value="CutC-like"/>
</dbReference>
<evidence type="ECO:0000313" key="4">
    <source>
        <dbReference type="Proteomes" id="UP000694388"/>
    </source>
</evidence>
<keyword evidence="4" id="KW-1185">Reference proteome</keyword>
<dbReference type="GO" id="GO:0005507">
    <property type="term" value="F:copper ion binding"/>
    <property type="evidence" value="ECO:0007669"/>
    <property type="project" value="TreeGrafter"/>
</dbReference>
<sequence length="166" mass="18525">MEVCVDSVESAINAERGGASRIELCCNLLEGGTTPSYGEVYCRWLSSKPTLPVFVMVRPRGGDFLYSEHEIAVMRADLKGLRACGADGIVFGVLTKAAQVNVGLCRELLCESLLRYILILNTYYRMLIFAETKVYCSKRRTRLASHGRSHALISFPLTETIVWLVR</sequence>